<accession>A0ACB9NXD5</accession>
<reference evidence="2" key="1">
    <citation type="journal article" date="2023" name="Front. Plant Sci.">
        <title>Chromosomal-level genome assembly of Melastoma candidum provides insights into trichome evolution.</title>
        <authorList>
            <person name="Zhong Y."/>
            <person name="Wu W."/>
            <person name="Sun C."/>
            <person name="Zou P."/>
            <person name="Liu Y."/>
            <person name="Dai S."/>
            <person name="Zhou R."/>
        </authorList>
    </citation>
    <scope>NUCLEOTIDE SEQUENCE [LARGE SCALE GENOMIC DNA]</scope>
</reference>
<name>A0ACB9NXD5_9MYRT</name>
<evidence type="ECO:0000313" key="1">
    <source>
        <dbReference type="EMBL" id="KAI4340307.1"/>
    </source>
</evidence>
<dbReference type="EMBL" id="CM042886">
    <property type="protein sequence ID" value="KAI4340307.1"/>
    <property type="molecule type" value="Genomic_DNA"/>
</dbReference>
<evidence type="ECO:0000313" key="2">
    <source>
        <dbReference type="Proteomes" id="UP001057402"/>
    </source>
</evidence>
<proteinExistence type="predicted"/>
<dbReference type="Proteomes" id="UP001057402">
    <property type="component" value="Chromosome 7"/>
</dbReference>
<organism evidence="1 2">
    <name type="scientific">Melastoma candidum</name>
    <dbReference type="NCBI Taxonomy" id="119954"/>
    <lineage>
        <taxon>Eukaryota</taxon>
        <taxon>Viridiplantae</taxon>
        <taxon>Streptophyta</taxon>
        <taxon>Embryophyta</taxon>
        <taxon>Tracheophyta</taxon>
        <taxon>Spermatophyta</taxon>
        <taxon>Magnoliopsida</taxon>
        <taxon>eudicotyledons</taxon>
        <taxon>Gunneridae</taxon>
        <taxon>Pentapetalae</taxon>
        <taxon>rosids</taxon>
        <taxon>malvids</taxon>
        <taxon>Myrtales</taxon>
        <taxon>Melastomataceae</taxon>
        <taxon>Melastomatoideae</taxon>
        <taxon>Melastomateae</taxon>
        <taxon>Melastoma</taxon>
    </lineage>
</organism>
<sequence length="206" mass="23049">MSKLGIKEEEEEDAMKGEVEEADCSSLARVFPCLFCKRRFYSSQALGGHQNAHKKERSAARSTKRLLSSFSSNFIFPRAFPPHFHSQPTPMSLTLSRQHHHHPPTSPFGFVPPALYVSPFSQYPASQYYPSTGHHCSVPGVAPWIINDDSVAFDRDDLSSSVYDQHEVPQTMPTSRDTISGGGDEEDKNVDDARRKQSSIDLSLHL</sequence>
<protein>
    <submittedName>
        <fullName evidence="1">Uncharacterized protein</fullName>
    </submittedName>
</protein>
<keyword evidence="2" id="KW-1185">Reference proteome</keyword>
<gene>
    <name evidence="1" type="ORF">MLD38_025157</name>
</gene>
<comment type="caution">
    <text evidence="1">The sequence shown here is derived from an EMBL/GenBank/DDBJ whole genome shotgun (WGS) entry which is preliminary data.</text>
</comment>